<name>A0A7J6TE00_PEROL</name>
<sequence length="106" mass="12375">MGIHRYAARNGLHLPVVDYNGVKAACPSIEFAEGDMGRPYKLYRKRVGEPYAVDLGGERYRFLEEARRTCGLCFNIDDRDVETLWFYEGGFYTYLQHKLREVDRSD</sequence>
<comment type="caution">
    <text evidence="2">The sequence shown here is derived from an EMBL/GenBank/DDBJ whole genome shotgun (WGS) entry which is preliminary data.</text>
</comment>
<dbReference type="Proteomes" id="UP000541610">
    <property type="component" value="Unassembled WGS sequence"/>
</dbReference>
<dbReference type="Proteomes" id="UP000574390">
    <property type="component" value="Unassembled WGS sequence"/>
</dbReference>
<evidence type="ECO:0000313" key="1">
    <source>
        <dbReference type="EMBL" id="KAF4696923.1"/>
    </source>
</evidence>
<dbReference type="EMBL" id="JABANM010008131">
    <property type="protein sequence ID" value="KAF4743131.1"/>
    <property type="molecule type" value="Genomic_DNA"/>
</dbReference>
<protein>
    <submittedName>
        <fullName evidence="2">Uncharacterized protein</fullName>
    </submittedName>
</protein>
<dbReference type="AlphaFoldDB" id="A0A7J6TE00"/>
<evidence type="ECO:0000313" key="4">
    <source>
        <dbReference type="Proteomes" id="UP000574390"/>
    </source>
</evidence>
<gene>
    <name evidence="1" type="ORF">FOZ60_014699</name>
    <name evidence="2" type="ORF">FOZ62_031022</name>
</gene>
<proteinExistence type="predicted"/>
<reference evidence="3 4" key="1">
    <citation type="submission" date="2020-04" db="EMBL/GenBank/DDBJ databases">
        <title>Perkinsus olseni comparative genomics.</title>
        <authorList>
            <person name="Bogema D.R."/>
        </authorList>
    </citation>
    <scope>NUCLEOTIDE SEQUENCE [LARGE SCALE GENOMIC DNA]</scope>
    <source>
        <strain evidence="1">00978-12</strain>
        <strain evidence="2">ATCC PRA-205</strain>
    </source>
</reference>
<organism evidence="2 4">
    <name type="scientific">Perkinsus olseni</name>
    <name type="common">Perkinsus atlanticus</name>
    <dbReference type="NCBI Taxonomy" id="32597"/>
    <lineage>
        <taxon>Eukaryota</taxon>
        <taxon>Sar</taxon>
        <taxon>Alveolata</taxon>
        <taxon>Perkinsozoa</taxon>
        <taxon>Perkinsea</taxon>
        <taxon>Perkinsida</taxon>
        <taxon>Perkinsidae</taxon>
        <taxon>Perkinsus</taxon>
    </lineage>
</organism>
<evidence type="ECO:0000313" key="2">
    <source>
        <dbReference type="EMBL" id="KAF4743131.1"/>
    </source>
</evidence>
<dbReference type="EMBL" id="JABANP010000007">
    <property type="protein sequence ID" value="KAF4696923.1"/>
    <property type="molecule type" value="Genomic_DNA"/>
</dbReference>
<accession>A0A7J6TE00</accession>
<evidence type="ECO:0000313" key="3">
    <source>
        <dbReference type="Proteomes" id="UP000541610"/>
    </source>
</evidence>